<organism evidence="5 6">
    <name type="scientific">Marisediminicola antarctica</name>
    <dbReference type="NCBI Taxonomy" id="674079"/>
    <lineage>
        <taxon>Bacteria</taxon>
        <taxon>Bacillati</taxon>
        <taxon>Actinomycetota</taxon>
        <taxon>Actinomycetes</taxon>
        <taxon>Micrococcales</taxon>
        <taxon>Microbacteriaceae</taxon>
        <taxon>Marisediminicola</taxon>
    </lineage>
</organism>
<evidence type="ECO:0000256" key="2">
    <source>
        <dbReference type="PIRSR" id="PIRSR637460-2"/>
    </source>
</evidence>
<gene>
    <name evidence="5" type="ORF">BHD05_04960</name>
</gene>
<dbReference type="InterPro" id="IPR037460">
    <property type="entry name" value="SEST-like"/>
</dbReference>
<feature type="disulfide bond" evidence="2">
    <location>
        <begin position="71"/>
        <end position="97"/>
    </location>
</feature>
<dbReference type="SUPFAM" id="SSF52266">
    <property type="entry name" value="SGNH hydrolase"/>
    <property type="match status" value="1"/>
</dbReference>
<dbReference type="RefSeq" id="WP_161885454.1">
    <property type="nucleotide sequence ID" value="NZ_CP017146.1"/>
</dbReference>
<feature type="disulfide bond" evidence="2">
    <location>
        <begin position="141"/>
        <end position="150"/>
    </location>
</feature>
<dbReference type="Gene3D" id="3.40.50.1110">
    <property type="entry name" value="SGNH hydrolase"/>
    <property type="match status" value="1"/>
</dbReference>
<dbReference type="OrthoDB" id="5503950at2"/>
<proteinExistence type="predicted"/>
<evidence type="ECO:0000259" key="4">
    <source>
        <dbReference type="Pfam" id="PF13472"/>
    </source>
</evidence>
<dbReference type="KEGG" id="mant:BHD05_04960"/>
<feature type="signal peptide" evidence="3">
    <location>
        <begin position="1"/>
        <end position="36"/>
    </location>
</feature>
<dbReference type="PANTHER" id="PTHR37981">
    <property type="entry name" value="LIPASE 2"/>
    <property type="match status" value="1"/>
</dbReference>
<protein>
    <recommendedName>
        <fullName evidence="4">SGNH hydrolase-type esterase domain-containing protein</fullName>
    </recommendedName>
</protein>
<dbReference type="GO" id="GO:0019433">
    <property type="term" value="P:triglyceride catabolic process"/>
    <property type="evidence" value="ECO:0007669"/>
    <property type="project" value="TreeGrafter"/>
</dbReference>
<keyword evidence="2" id="KW-1015">Disulfide bond</keyword>
<evidence type="ECO:0000313" key="5">
    <source>
        <dbReference type="EMBL" id="QHO69094.1"/>
    </source>
</evidence>
<evidence type="ECO:0000313" key="6">
    <source>
        <dbReference type="Proteomes" id="UP000464507"/>
    </source>
</evidence>
<dbReference type="Proteomes" id="UP000464507">
    <property type="component" value="Chromosome"/>
</dbReference>
<dbReference type="EMBL" id="CP017146">
    <property type="protein sequence ID" value="QHO69094.1"/>
    <property type="molecule type" value="Genomic_DNA"/>
</dbReference>
<dbReference type="Pfam" id="PF13472">
    <property type="entry name" value="Lipase_GDSL_2"/>
    <property type="match status" value="1"/>
</dbReference>
<keyword evidence="3" id="KW-0732">Signal</keyword>
<feature type="chain" id="PRO_5039588682" description="SGNH hydrolase-type esterase domain-containing protein" evidence="3">
    <location>
        <begin position="37"/>
        <end position="286"/>
    </location>
</feature>
<dbReference type="InterPro" id="IPR036514">
    <property type="entry name" value="SGNH_hydro_sf"/>
</dbReference>
<feature type="active site" evidence="1">
    <location>
        <position position="263"/>
    </location>
</feature>
<dbReference type="CDD" id="cd01823">
    <property type="entry name" value="SEST_like"/>
    <property type="match status" value="1"/>
</dbReference>
<keyword evidence="6" id="KW-1185">Reference proteome</keyword>
<feature type="active site" description="Nucleophile" evidence="1">
    <location>
        <position position="56"/>
    </location>
</feature>
<evidence type="ECO:0000256" key="1">
    <source>
        <dbReference type="PIRSR" id="PIRSR637460-1"/>
    </source>
</evidence>
<dbReference type="AlphaFoldDB" id="A0A7L5AI75"/>
<feature type="domain" description="SGNH hydrolase-type esterase" evidence="4">
    <location>
        <begin position="52"/>
        <end position="270"/>
    </location>
</feature>
<dbReference type="GO" id="GO:0004806">
    <property type="term" value="F:triacylglycerol lipase activity"/>
    <property type="evidence" value="ECO:0007669"/>
    <property type="project" value="TreeGrafter"/>
</dbReference>
<name>A0A7L5AI75_9MICO</name>
<dbReference type="PANTHER" id="PTHR37981:SF1">
    <property type="entry name" value="SGNH HYDROLASE-TYPE ESTERASE DOMAIN-CONTAINING PROTEIN"/>
    <property type="match status" value="1"/>
</dbReference>
<dbReference type="InterPro" id="IPR013830">
    <property type="entry name" value="SGNH_hydro"/>
</dbReference>
<reference evidence="5 6" key="1">
    <citation type="submission" date="2016-09" db="EMBL/GenBank/DDBJ databases">
        <title>Complete genome sequence of microbes from the polar regions.</title>
        <authorList>
            <person name="Liao L."/>
            <person name="Chen B."/>
        </authorList>
    </citation>
    <scope>NUCLEOTIDE SEQUENCE [LARGE SCALE GENOMIC DNA]</scope>
    <source>
        <strain evidence="5 6">ZS314</strain>
    </source>
</reference>
<accession>A0A7L5AI75</accession>
<evidence type="ECO:0000256" key="3">
    <source>
        <dbReference type="SAM" id="SignalP"/>
    </source>
</evidence>
<sequence length="286" mass="28594">MTQSQRYRIRFLSRLGAVSLLSLGLVVAASVAPATASPGATPNGSAGGSYVAIGDSFTSGQGAAPWLAGPCFQSVSSSYPAITAGSSSYREALNFACFGANTTATIAQLASIDGRTKLKASLVTITVGGIDAGSNQVLQACAPDPASALCAFAVGTATANLPSVGPDLVSTYSAVAAAFPKARIVVLNYPRLFDPSFPSAIGPIANGATDALNSVIAGAVAATGNPRVSLTDVTDEFAGHGIGSTQSYISFDPINPFDPAGFHPNALGNTAGYSAALRTDGAVRGR</sequence>